<dbReference type="PANTHER" id="PTHR46701">
    <property type="entry name" value="GLYCOSYLTRANSFERASE-LIKE KOBITO 1"/>
    <property type="match status" value="1"/>
</dbReference>
<dbReference type="PANTHER" id="PTHR46701:SF7">
    <property type="entry name" value="GLYCOSYLTRANSFERASE-LIKE KOBITO 1"/>
    <property type="match status" value="1"/>
</dbReference>
<reference evidence="1 2" key="1">
    <citation type="journal article" date="2019" name="Genome Biol. Evol.">
        <title>Insights into the evolution of the New World diploid cottons (Gossypium, subgenus Houzingenia) based on genome sequencing.</title>
        <authorList>
            <person name="Grover C.E."/>
            <person name="Arick M.A. 2nd"/>
            <person name="Thrash A."/>
            <person name="Conover J.L."/>
            <person name="Sanders W.S."/>
            <person name="Peterson D.G."/>
            <person name="Frelichowski J.E."/>
            <person name="Scheffler J.A."/>
            <person name="Scheffler B.E."/>
            <person name="Wendel J.F."/>
        </authorList>
    </citation>
    <scope>NUCLEOTIDE SEQUENCE [LARGE SCALE GENOMIC DNA]</scope>
    <source>
        <strain evidence="1">5</strain>
        <tissue evidence="1">Leaf</tissue>
    </source>
</reference>
<proteinExistence type="predicted"/>
<dbReference type="EMBL" id="JABEZY010000002">
    <property type="protein sequence ID" value="MBA0734626.1"/>
    <property type="molecule type" value="Genomic_DNA"/>
</dbReference>
<dbReference type="GO" id="GO:0030244">
    <property type="term" value="P:cellulose biosynthetic process"/>
    <property type="evidence" value="ECO:0007669"/>
    <property type="project" value="InterPro"/>
</dbReference>
<evidence type="ECO:0000313" key="1">
    <source>
        <dbReference type="EMBL" id="MBA0734626.1"/>
    </source>
</evidence>
<dbReference type="Proteomes" id="UP000593579">
    <property type="component" value="Unassembled WGS sequence"/>
</dbReference>
<gene>
    <name evidence="1" type="ORF">Gogos_018526</name>
</gene>
<dbReference type="OrthoDB" id="433309at2759"/>
<dbReference type="InterPro" id="IPR044224">
    <property type="entry name" value="KOBITO1-like"/>
</dbReference>
<evidence type="ECO:0000313" key="2">
    <source>
        <dbReference type="Proteomes" id="UP000593579"/>
    </source>
</evidence>
<dbReference type="AlphaFoldDB" id="A0A7J9BEB5"/>
<sequence>MFKKNFDHLPIEAYLGNYRRAIRGNPNFFLTYGNGKAAARIQDHLRPHGAHRWHNYMKAPKEIKLDEAAVLHYTYTKFSDLTSRRDRCGCKPTKEDVKKCFMLEFDRAAIIQGLRESGVFGSVLQSAQTLSKDKFLSSVESSNFSSVDKQIGVKESQATARRILDINDNFSGSSAIPPLSPPVPDDFHIGIS</sequence>
<organism evidence="1 2">
    <name type="scientific">Gossypium gossypioides</name>
    <name type="common">Mexican cotton</name>
    <name type="synonym">Selera gossypioides</name>
    <dbReference type="NCBI Taxonomy" id="34282"/>
    <lineage>
        <taxon>Eukaryota</taxon>
        <taxon>Viridiplantae</taxon>
        <taxon>Streptophyta</taxon>
        <taxon>Embryophyta</taxon>
        <taxon>Tracheophyta</taxon>
        <taxon>Spermatophyta</taxon>
        <taxon>Magnoliopsida</taxon>
        <taxon>eudicotyledons</taxon>
        <taxon>Gunneridae</taxon>
        <taxon>Pentapetalae</taxon>
        <taxon>rosids</taxon>
        <taxon>malvids</taxon>
        <taxon>Malvales</taxon>
        <taxon>Malvaceae</taxon>
        <taxon>Malvoideae</taxon>
        <taxon>Gossypium</taxon>
    </lineage>
</organism>
<keyword evidence="2" id="KW-1185">Reference proteome</keyword>
<dbReference type="GO" id="GO:0009737">
    <property type="term" value="P:response to abscisic acid"/>
    <property type="evidence" value="ECO:0007669"/>
    <property type="project" value="InterPro"/>
</dbReference>
<accession>A0A7J9BEB5</accession>
<comment type="caution">
    <text evidence="1">The sequence shown here is derived from an EMBL/GenBank/DDBJ whole genome shotgun (WGS) entry which is preliminary data.</text>
</comment>
<name>A0A7J9BEB5_GOSGO</name>
<protein>
    <submittedName>
        <fullName evidence="1">Uncharacterized protein</fullName>
    </submittedName>
</protein>